<dbReference type="EMBL" id="JARYZI010000009">
    <property type="protein sequence ID" value="MDH8679119.1"/>
    <property type="molecule type" value="Genomic_DNA"/>
</dbReference>
<dbReference type="RefSeq" id="WP_281095016.1">
    <property type="nucleotide sequence ID" value="NZ_JARYZI010000009.1"/>
</dbReference>
<dbReference type="PROSITE" id="PS01129">
    <property type="entry name" value="PSI_RLU"/>
    <property type="match status" value="1"/>
</dbReference>
<keyword evidence="3 4" id="KW-0413">Isomerase</keyword>
<dbReference type="NCBIfam" id="TIGR00005">
    <property type="entry name" value="rluA_subfam"/>
    <property type="match status" value="1"/>
</dbReference>
<dbReference type="InterPro" id="IPR006224">
    <property type="entry name" value="PsdUridine_synth_RluA-like_CS"/>
</dbReference>
<dbReference type="CDD" id="cd02869">
    <property type="entry name" value="PseudoU_synth_RluA_like"/>
    <property type="match status" value="1"/>
</dbReference>
<organism evidence="6 7">
    <name type="scientific">Fusibacter bizertensis</name>
    <dbReference type="NCBI Taxonomy" id="1488331"/>
    <lineage>
        <taxon>Bacteria</taxon>
        <taxon>Bacillati</taxon>
        <taxon>Bacillota</taxon>
        <taxon>Clostridia</taxon>
        <taxon>Eubacteriales</taxon>
        <taxon>Eubacteriales Family XII. Incertae Sedis</taxon>
        <taxon>Fusibacter</taxon>
    </lineage>
</organism>
<evidence type="ECO:0000256" key="1">
    <source>
        <dbReference type="ARBA" id="ARBA00000073"/>
    </source>
</evidence>
<dbReference type="PANTHER" id="PTHR21600:SF44">
    <property type="entry name" value="RIBOSOMAL LARGE SUBUNIT PSEUDOURIDINE SYNTHASE D"/>
    <property type="match status" value="1"/>
</dbReference>
<dbReference type="Gene3D" id="3.30.2350.10">
    <property type="entry name" value="Pseudouridine synthase"/>
    <property type="match status" value="1"/>
</dbReference>
<dbReference type="EC" id="5.4.99.-" evidence="4"/>
<dbReference type="Proteomes" id="UP001158045">
    <property type="component" value="Unassembled WGS sequence"/>
</dbReference>
<comment type="similarity">
    <text evidence="2 4">Belongs to the pseudouridine synthase RluA family.</text>
</comment>
<dbReference type="PANTHER" id="PTHR21600">
    <property type="entry name" value="MITOCHONDRIAL RNA PSEUDOURIDINE SYNTHASE"/>
    <property type="match status" value="1"/>
</dbReference>
<feature type="domain" description="Pseudouridine synthase RsuA/RluA-like" evidence="5">
    <location>
        <begin position="93"/>
        <end position="243"/>
    </location>
</feature>
<gene>
    <name evidence="6" type="ORF">QE109_13245</name>
</gene>
<evidence type="ECO:0000256" key="4">
    <source>
        <dbReference type="RuleBase" id="RU362028"/>
    </source>
</evidence>
<comment type="catalytic activity">
    <reaction evidence="1 4">
        <text>a uridine in RNA = a pseudouridine in RNA</text>
        <dbReference type="Rhea" id="RHEA:48348"/>
        <dbReference type="Rhea" id="RHEA-COMP:12068"/>
        <dbReference type="Rhea" id="RHEA-COMP:12069"/>
        <dbReference type="ChEBI" id="CHEBI:65314"/>
        <dbReference type="ChEBI" id="CHEBI:65315"/>
    </reaction>
</comment>
<accession>A0ABT6NFD1</accession>
<evidence type="ECO:0000313" key="6">
    <source>
        <dbReference type="EMBL" id="MDH8679119.1"/>
    </source>
</evidence>
<comment type="caution">
    <text evidence="6">The sequence shown here is derived from an EMBL/GenBank/DDBJ whole genome shotgun (WGS) entry which is preliminary data.</text>
</comment>
<dbReference type="InterPro" id="IPR020103">
    <property type="entry name" value="PsdUridine_synth_cat_dom_sf"/>
</dbReference>
<dbReference type="SUPFAM" id="SSF55120">
    <property type="entry name" value="Pseudouridine synthase"/>
    <property type="match status" value="1"/>
</dbReference>
<sequence>MYINKESLRLEYQVEAKDAGLKVIDVLATSMNISSRLIRKCKNHKNIFLNHKNGSVNRIVETGDIITMMLDHDENTFEPNPIDVEVLYEDCDIMAVSKPPFLVVHPTKGHPEGTLANALSYHQYQQKQNYKIRFINRLDRDTSGIVLIAKNAYAQQIISEQMQADEVGKHYYAIVEGVLKDDSGTIDLPIDREAELDIKRIVIESGLQSVTHYEVVEKFENHTFIKIELETGRTHQIRVHFSHIGHSIVGDSLYGKPSEWIDRQALHCYEMSFKSPREMEKTSVRCKIPADIESVLKRLRG</sequence>
<proteinExistence type="inferred from homology"/>
<dbReference type="InterPro" id="IPR006145">
    <property type="entry name" value="PsdUridine_synth_RsuA/RluA"/>
</dbReference>
<comment type="function">
    <text evidence="4">Responsible for synthesis of pseudouridine from uracil.</text>
</comment>
<name>A0ABT6NFD1_9FIRM</name>
<evidence type="ECO:0000313" key="7">
    <source>
        <dbReference type="Proteomes" id="UP001158045"/>
    </source>
</evidence>
<evidence type="ECO:0000259" key="5">
    <source>
        <dbReference type="Pfam" id="PF00849"/>
    </source>
</evidence>
<dbReference type="InterPro" id="IPR006225">
    <property type="entry name" value="PsdUridine_synth_RluC/D"/>
</dbReference>
<keyword evidence="7" id="KW-1185">Reference proteome</keyword>
<evidence type="ECO:0000256" key="3">
    <source>
        <dbReference type="ARBA" id="ARBA00023235"/>
    </source>
</evidence>
<protein>
    <recommendedName>
        <fullName evidence="4">Pseudouridine synthase</fullName>
        <ecNumber evidence="4">5.4.99.-</ecNumber>
    </recommendedName>
</protein>
<reference evidence="6 7" key="1">
    <citation type="submission" date="2023-04" db="EMBL/GenBank/DDBJ databases">
        <title>Fusibacter bizertensis strain WBS, isolated from littoral bottom sediments of the Arctic seas - biochemical and genomic analysis.</title>
        <authorList>
            <person name="Brioukhanov A.L."/>
        </authorList>
    </citation>
    <scope>NUCLEOTIDE SEQUENCE [LARGE SCALE GENOMIC DNA]</scope>
    <source>
        <strain evidence="6 7">WBS</strain>
    </source>
</reference>
<dbReference type="InterPro" id="IPR050188">
    <property type="entry name" value="RluA_PseudoU_synthase"/>
</dbReference>
<evidence type="ECO:0000256" key="2">
    <source>
        <dbReference type="ARBA" id="ARBA00010876"/>
    </source>
</evidence>
<dbReference type="Pfam" id="PF00849">
    <property type="entry name" value="PseudoU_synth_2"/>
    <property type="match status" value="1"/>
</dbReference>
<dbReference type="GO" id="GO:0016853">
    <property type="term" value="F:isomerase activity"/>
    <property type="evidence" value="ECO:0007669"/>
    <property type="project" value="UniProtKB-KW"/>
</dbReference>